<gene>
    <name evidence="2" type="ORF">AB0K40_10860</name>
</gene>
<evidence type="ECO:0000313" key="2">
    <source>
        <dbReference type="EMBL" id="MEV4285992.1"/>
    </source>
</evidence>
<sequence>MDEVHVDVARSPGATLFSVVRDVLGDAAGGVPQPWRHAVRAALPADAAALVSPLLNTGKRWIPDALALTDHLRTTSMRAILDEVDGLDPRALADEVSDLYRTSMPQAWQRFVEAPGAFLAAYGQVLRAAWTVMEPLWARADGLIARETERIGAAVVSHGLDAVLNALSASLRYADGTLCLPHSPCPRHRSDLDGRRLMLVPLASGFTAGMYNAQRDDYVWIGYPLPGLGRIATRAHPAPPPVPDSALTQVLGPIRTAILRQSSSLPSVSELARHLHLGVSTITYHCRQLAAAGLLHRERHGREVRLRLTPRGTELLDLLTGPPEGVRARGSH</sequence>
<reference evidence="2 3" key="1">
    <citation type="submission" date="2024-06" db="EMBL/GenBank/DDBJ databases">
        <title>The Natural Products Discovery Center: Release of the First 8490 Sequenced Strains for Exploring Actinobacteria Biosynthetic Diversity.</title>
        <authorList>
            <person name="Kalkreuter E."/>
            <person name="Kautsar S.A."/>
            <person name="Yang D."/>
            <person name="Bader C.D."/>
            <person name="Teijaro C.N."/>
            <person name="Fluegel L."/>
            <person name="Davis C.M."/>
            <person name="Simpson J.R."/>
            <person name="Lauterbach L."/>
            <person name="Steele A.D."/>
            <person name="Gui C."/>
            <person name="Meng S."/>
            <person name="Li G."/>
            <person name="Viehrig K."/>
            <person name="Ye F."/>
            <person name="Su P."/>
            <person name="Kiefer A.F."/>
            <person name="Nichols A."/>
            <person name="Cepeda A.J."/>
            <person name="Yan W."/>
            <person name="Fan B."/>
            <person name="Jiang Y."/>
            <person name="Adhikari A."/>
            <person name="Zheng C.-J."/>
            <person name="Schuster L."/>
            <person name="Cowan T.M."/>
            <person name="Smanski M.J."/>
            <person name="Chevrette M.G."/>
            <person name="De Carvalho L.P.S."/>
            <person name="Shen B."/>
        </authorList>
    </citation>
    <scope>NUCLEOTIDE SEQUENCE [LARGE SCALE GENOMIC DNA]</scope>
    <source>
        <strain evidence="2 3">NPDC049574</strain>
    </source>
</reference>
<dbReference type="Proteomes" id="UP001552427">
    <property type="component" value="Unassembled WGS sequence"/>
</dbReference>
<dbReference type="EMBL" id="JBFARM010000003">
    <property type="protein sequence ID" value="MEV4285992.1"/>
    <property type="molecule type" value="Genomic_DNA"/>
</dbReference>
<evidence type="ECO:0000259" key="1">
    <source>
        <dbReference type="SMART" id="SM00418"/>
    </source>
</evidence>
<protein>
    <recommendedName>
        <fullName evidence="1">HTH arsR-type domain-containing protein</fullName>
    </recommendedName>
</protein>
<dbReference type="CDD" id="cd00090">
    <property type="entry name" value="HTH_ARSR"/>
    <property type="match status" value="1"/>
</dbReference>
<name>A0ABV3H0D0_9ACTN</name>
<feature type="domain" description="HTH arsR-type" evidence="1">
    <location>
        <begin position="246"/>
        <end position="321"/>
    </location>
</feature>
<dbReference type="RefSeq" id="WP_364447459.1">
    <property type="nucleotide sequence ID" value="NZ_JBFARM010000003.1"/>
</dbReference>
<evidence type="ECO:0000313" key="3">
    <source>
        <dbReference type="Proteomes" id="UP001552427"/>
    </source>
</evidence>
<dbReference type="InterPro" id="IPR036388">
    <property type="entry name" value="WH-like_DNA-bd_sf"/>
</dbReference>
<dbReference type="SUPFAM" id="SSF46785">
    <property type="entry name" value="Winged helix' DNA-binding domain"/>
    <property type="match status" value="1"/>
</dbReference>
<dbReference type="InterPro" id="IPR036390">
    <property type="entry name" value="WH_DNA-bd_sf"/>
</dbReference>
<keyword evidence="3" id="KW-1185">Reference proteome</keyword>
<accession>A0ABV3H0D0</accession>
<dbReference type="Gene3D" id="1.10.10.10">
    <property type="entry name" value="Winged helix-like DNA-binding domain superfamily/Winged helix DNA-binding domain"/>
    <property type="match status" value="1"/>
</dbReference>
<dbReference type="SMART" id="SM00418">
    <property type="entry name" value="HTH_ARSR"/>
    <property type="match status" value="1"/>
</dbReference>
<dbReference type="InterPro" id="IPR011991">
    <property type="entry name" value="ArsR-like_HTH"/>
</dbReference>
<dbReference type="InterPro" id="IPR001845">
    <property type="entry name" value="HTH_ArsR_DNA-bd_dom"/>
</dbReference>
<proteinExistence type="predicted"/>
<organism evidence="2 3">
    <name type="scientific">Nonomuraea bangladeshensis</name>
    <dbReference type="NCBI Taxonomy" id="404385"/>
    <lineage>
        <taxon>Bacteria</taxon>
        <taxon>Bacillati</taxon>
        <taxon>Actinomycetota</taxon>
        <taxon>Actinomycetes</taxon>
        <taxon>Streptosporangiales</taxon>
        <taxon>Streptosporangiaceae</taxon>
        <taxon>Nonomuraea</taxon>
    </lineage>
</organism>
<comment type="caution">
    <text evidence="2">The sequence shown here is derived from an EMBL/GenBank/DDBJ whole genome shotgun (WGS) entry which is preliminary data.</text>
</comment>